<dbReference type="eggNOG" id="ENOG502RYCJ">
    <property type="taxonomic scope" value="Eukaryota"/>
</dbReference>
<feature type="chain" id="PRO_5003712531" evidence="1">
    <location>
        <begin position="19"/>
        <end position="357"/>
    </location>
</feature>
<dbReference type="PANTHER" id="PTHR42972">
    <property type="entry name" value="TOL-PAL SYSTEM PROTEIN TOLB"/>
    <property type="match status" value="1"/>
</dbReference>
<evidence type="ECO:0000313" key="2">
    <source>
        <dbReference type="EMBL" id="EAS03280.1"/>
    </source>
</evidence>
<dbReference type="PANTHER" id="PTHR42972:SF8">
    <property type="entry name" value="POLYHYDROXYBUTYRATE DEPOLYMERASE"/>
    <property type="match status" value="1"/>
</dbReference>
<dbReference type="RefSeq" id="XP_001023525.1">
    <property type="nucleotide sequence ID" value="XM_001023525.3"/>
</dbReference>
<dbReference type="SUPFAM" id="SSF53474">
    <property type="entry name" value="alpha/beta-Hydrolases"/>
    <property type="match status" value="1"/>
</dbReference>
<dbReference type="STRING" id="312017.I7MHU4"/>
<dbReference type="AlphaFoldDB" id="I7MHU4"/>
<accession>I7MHU4</accession>
<dbReference type="EMBL" id="GG662495">
    <property type="protein sequence ID" value="EAS03280.1"/>
    <property type="molecule type" value="Genomic_DNA"/>
</dbReference>
<dbReference type="GeneID" id="7842669"/>
<evidence type="ECO:0000256" key="1">
    <source>
        <dbReference type="SAM" id="SignalP"/>
    </source>
</evidence>
<gene>
    <name evidence="2" type="ORF">TTHERM_00537150</name>
</gene>
<name>I7MHU4_TETTS</name>
<proteinExistence type="predicted"/>
<keyword evidence="3" id="KW-1185">Reference proteome</keyword>
<dbReference type="OrthoDB" id="10264969at2759"/>
<dbReference type="HOGENOM" id="CLU_042524_0_0_1"/>
<keyword evidence="1" id="KW-0732">Signal</keyword>
<dbReference type="InterPro" id="IPR029058">
    <property type="entry name" value="AB_hydrolase_fold"/>
</dbReference>
<dbReference type="InParanoid" id="I7MHU4"/>
<organism evidence="2 3">
    <name type="scientific">Tetrahymena thermophila (strain SB210)</name>
    <dbReference type="NCBI Taxonomy" id="312017"/>
    <lineage>
        <taxon>Eukaryota</taxon>
        <taxon>Sar</taxon>
        <taxon>Alveolata</taxon>
        <taxon>Ciliophora</taxon>
        <taxon>Intramacronucleata</taxon>
        <taxon>Oligohymenophorea</taxon>
        <taxon>Hymenostomatida</taxon>
        <taxon>Tetrahymenina</taxon>
        <taxon>Tetrahymenidae</taxon>
        <taxon>Tetrahymena</taxon>
    </lineage>
</organism>
<dbReference type="Proteomes" id="UP000009168">
    <property type="component" value="Unassembled WGS sequence"/>
</dbReference>
<protein>
    <submittedName>
        <fullName evidence="2">Poly (3-hydroxybutyrate) depolymerase</fullName>
    </submittedName>
</protein>
<feature type="signal peptide" evidence="1">
    <location>
        <begin position="1"/>
        <end position="18"/>
    </location>
</feature>
<dbReference type="OMA" id="GNDCPAN"/>
<dbReference type="KEGG" id="tet:TTHERM_00537150"/>
<dbReference type="Gene3D" id="3.40.50.1820">
    <property type="entry name" value="alpha/beta hydrolase"/>
    <property type="match status" value="2"/>
</dbReference>
<evidence type="ECO:0000313" key="3">
    <source>
        <dbReference type="Proteomes" id="UP000009168"/>
    </source>
</evidence>
<sequence length="357" mass="39455">MGKRFMLFFLATILIVNANVLQKLPGLNIDLVGTTVSGISSGAYMSGQIHIALSSFIKGSAIVAGGPVGCTRGYLIYATTECMSNPQDLNIKSVDESIDKLNKDQKIDDVSNLKGAKSYIFAGLKDTTVLPLNGVHLQDQLTKLGVQLKTVYDIPAEHAYITNGFGNVCDFKGSPYINNCSYNQAYESLNYLYNGKLKAGTKAVDSNLFEFNQQNYFSSFMTSLYSSGYVYIPTNCADGKKKCRLHINFHGCKQSVEVLGTNYIKMIGINDVAEANDIVVLYPQTTKSPVFPFNPEGCWDWWGYTEWNSMLAPTGYYNFNSAGLNFLSKEALQIKSVWQMAQDLASVKKASEKLEQE</sequence>
<reference evidence="3" key="1">
    <citation type="journal article" date="2006" name="PLoS Biol.">
        <title>Macronuclear genome sequence of the ciliate Tetrahymena thermophila, a model eukaryote.</title>
        <authorList>
            <person name="Eisen J.A."/>
            <person name="Coyne R.S."/>
            <person name="Wu M."/>
            <person name="Wu D."/>
            <person name="Thiagarajan M."/>
            <person name="Wortman J.R."/>
            <person name="Badger J.H."/>
            <person name="Ren Q."/>
            <person name="Amedeo P."/>
            <person name="Jones K.M."/>
            <person name="Tallon L.J."/>
            <person name="Delcher A.L."/>
            <person name="Salzberg S.L."/>
            <person name="Silva J.C."/>
            <person name="Haas B.J."/>
            <person name="Majoros W.H."/>
            <person name="Farzad M."/>
            <person name="Carlton J.M."/>
            <person name="Smith R.K. Jr."/>
            <person name="Garg J."/>
            <person name="Pearlman R.E."/>
            <person name="Karrer K.M."/>
            <person name="Sun L."/>
            <person name="Manning G."/>
            <person name="Elde N.C."/>
            <person name="Turkewitz A.P."/>
            <person name="Asai D.J."/>
            <person name="Wilkes D.E."/>
            <person name="Wang Y."/>
            <person name="Cai H."/>
            <person name="Collins K."/>
            <person name="Stewart B.A."/>
            <person name="Lee S.R."/>
            <person name="Wilamowska K."/>
            <person name="Weinberg Z."/>
            <person name="Ruzzo W.L."/>
            <person name="Wloga D."/>
            <person name="Gaertig J."/>
            <person name="Frankel J."/>
            <person name="Tsao C.-C."/>
            <person name="Gorovsky M.A."/>
            <person name="Keeling P.J."/>
            <person name="Waller R.F."/>
            <person name="Patron N.J."/>
            <person name="Cherry J.M."/>
            <person name="Stover N.A."/>
            <person name="Krieger C.J."/>
            <person name="del Toro C."/>
            <person name="Ryder H.F."/>
            <person name="Williamson S.C."/>
            <person name="Barbeau R.A."/>
            <person name="Hamilton E.P."/>
            <person name="Orias E."/>
        </authorList>
    </citation>
    <scope>NUCLEOTIDE SEQUENCE [LARGE SCALE GENOMIC DNA]</scope>
    <source>
        <strain evidence="3">SB210</strain>
    </source>
</reference>